<dbReference type="RefSeq" id="WP_354012398.1">
    <property type="nucleotide sequence ID" value="NZ_JBEPMU010000001.1"/>
</dbReference>
<organism evidence="2 3">
    <name type="scientific">Dyella japonica</name>
    <dbReference type="NCBI Taxonomy" id="231455"/>
    <lineage>
        <taxon>Bacteria</taxon>
        <taxon>Pseudomonadati</taxon>
        <taxon>Pseudomonadota</taxon>
        <taxon>Gammaproteobacteria</taxon>
        <taxon>Lysobacterales</taxon>
        <taxon>Rhodanobacteraceae</taxon>
        <taxon>Dyella</taxon>
    </lineage>
</organism>
<dbReference type="EMBL" id="JBEPMU010000001">
    <property type="protein sequence ID" value="MET3650929.1"/>
    <property type="molecule type" value="Genomic_DNA"/>
</dbReference>
<evidence type="ECO:0000313" key="3">
    <source>
        <dbReference type="Proteomes" id="UP001549184"/>
    </source>
</evidence>
<sequence length="314" mass="35630">MHWRAKGVLQKVLGHVPGGEHAHYVLQRRFGGLRGFTREFDIKMDDWRLMAGHLREAGVPIKGARLFEIGSGWYPTFPFACYLGGARQVITVDLNRHIKLDLVRECAANLGRHTALIAEACGLAEDDVRRRQQQLVERLQRSDDVTAATDGVVIYEAPADASRTTIPAHELDCVFSNSVLEHVIPEAVDGIFREAMRILAPGGIMFHSVNCGDHYAYVDGKINQLNYLKYSDREWRRWDNDFLYQNRMRAYEFVDRATAVGFDIVLNTECPREKRLAELAAMQVHPQFAHIPPERLCVTSIDFIGRKRSAEASP</sequence>
<proteinExistence type="predicted"/>
<comment type="caution">
    <text evidence="2">The sequence shown here is derived from an EMBL/GenBank/DDBJ whole genome shotgun (WGS) entry which is preliminary data.</text>
</comment>
<feature type="domain" description="Methyltransferase type 11" evidence="1">
    <location>
        <begin position="157"/>
        <end position="206"/>
    </location>
</feature>
<dbReference type="InterPro" id="IPR029063">
    <property type="entry name" value="SAM-dependent_MTases_sf"/>
</dbReference>
<keyword evidence="3" id="KW-1185">Reference proteome</keyword>
<evidence type="ECO:0000259" key="1">
    <source>
        <dbReference type="Pfam" id="PF08241"/>
    </source>
</evidence>
<dbReference type="InterPro" id="IPR013216">
    <property type="entry name" value="Methyltransf_11"/>
</dbReference>
<gene>
    <name evidence="2" type="ORF">ABIC75_000631</name>
</gene>
<dbReference type="Proteomes" id="UP001549184">
    <property type="component" value="Unassembled WGS sequence"/>
</dbReference>
<dbReference type="Pfam" id="PF08241">
    <property type="entry name" value="Methyltransf_11"/>
    <property type="match status" value="1"/>
</dbReference>
<name>A0ABV2JST3_9GAMM</name>
<dbReference type="GO" id="GO:0032259">
    <property type="term" value="P:methylation"/>
    <property type="evidence" value="ECO:0007669"/>
    <property type="project" value="UniProtKB-KW"/>
</dbReference>
<dbReference type="Gene3D" id="3.40.50.150">
    <property type="entry name" value="Vaccinia Virus protein VP39"/>
    <property type="match status" value="1"/>
</dbReference>
<keyword evidence="2" id="KW-0489">Methyltransferase</keyword>
<keyword evidence="2" id="KW-0808">Transferase</keyword>
<accession>A0ABV2JST3</accession>
<reference evidence="2 3" key="1">
    <citation type="submission" date="2024-06" db="EMBL/GenBank/DDBJ databases">
        <title>Sorghum-associated microbial communities from plants grown in Nebraska, USA.</title>
        <authorList>
            <person name="Schachtman D."/>
        </authorList>
    </citation>
    <scope>NUCLEOTIDE SEQUENCE [LARGE SCALE GENOMIC DNA]</scope>
    <source>
        <strain evidence="2 3">1073</strain>
    </source>
</reference>
<evidence type="ECO:0000313" key="2">
    <source>
        <dbReference type="EMBL" id="MET3650929.1"/>
    </source>
</evidence>
<protein>
    <submittedName>
        <fullName evidence="2">SAM-dependent methyltransferase</fullName>
    </submittedName>
</protein>
<dbReference type="SUPFAM" id="SSF53335">
    <property type="entry name" value="S-adenosyl-L-methionine-dependent methyltransferases"/>
    <property type="match status" value="1"/>
</dbReference>
<dbReference type="GO" id="GO:0008168">
    <property type="term" value="F:methyltransferase activity"/>
    <property type="evidence" value="ECO:0007669"/>
    <property type="project" value="UniProtKB-KW"/>
</dbReference>